<dbReference type="Gene3D" id="6.10.340.10">
    <property type="match status" value="1"/>
</dbReference>
<feature type="transmembrane region" description="Helical" evidence="8">
    <location>
        <begin position="166"/>
        <end position="188"/>
    </location>
</feature>
<dbReference type="InterPro" id="IPR003660">
    <property type="entry name" value="HAMP_dom"/>
</dbReference>
<keyword evidence="8" id="KW-0812">Transmembrane</keyword>
<dbReference type="EC" id="2.7.13.3" evidence="3"/>
<dbReference type="Gene3D" id="3.30.565.10">
    <property type="entry name" value="Histidine kinase-like ATPase, C-terminal domain"/>
    <property type="match status" value="1"/>
</dbReference>
<evidence type="ECO:0000313" key="12">
    <source>
        <dbReference type="EMBL" id="NMG76193.1"/>
    </source>
</evidence>
<evidence type="ECO:0000256" key="5">
    <source>
        <dbReference type="ARBA" id="ARBA00022679"/>
    </source>
</evidence>
<evidence type="ECO:0000256" key="3">
    <source>
        <dbReference type="ARBA" id="ARBA00012438"/>
    </source>
</evidence>
<dbReference type="InterPro" id="IPR001789">
    <property type="entry name" value="Sig_transdc_resp-reg_receiver"/>
</dbReference>
<sequence>MLVAVLPMLVLAIVLTAFYTRSRVADHEEAYRARGQAFARQLAAASEYALFSGNRDSLQRLAAAMLAEDDVTGVMIVDQNGEYLARSGNLDIALPPPAPPIEASRLFSSPHTLRLIEPVVPSTLELDDGLSGISLGFGPASKPPPMLGAVVVDISRARLDAHRRGLLLTSSVAIVLVLIGSMVLANYMSRGVTAPIRQVATAVERIGRGQFSARVPAIGGGSLRTLADGVNEMAAQLASAHEDMSRQITDATAELRARKDEAERATLSKSRFLAAASHDLRQPMHALGLFIAELSQHSHPPTVRRLVERIAASAGAMENLLDSLLDISRLDADVVHPNIRPFALQPLLDRIAADERPGADARDLELKARPTDAWINSDPVLFERILGNLVGNAVRYTRRGRVLVACRRRGNKLRIEVRDNGVGIAPESHEAIFQEFVQLHNPERSRDKGLGLGLPIVRRLTELLGHHLTLRSCAGHGSVFAVEVPLAEPVEEGSTADTARPPGDLGGLRVALIDDDPLARGSMQSLLSSWGCEVTAAGDMDALVDAVNRGSSPPQLIISDFRLDGSCNGIEVIRSLRAWQGETIPAVLITGDTAAETLRLAQSEGLPLLHKPVRPARLRALLNRLPGQSD</sequence>
<keyword evidence="13" id="KW-1185">Reference proteome</keyword>
<comment type="subcellular location">
    <subcellularLocation>
        <location evidence="2">Membrane</location>
    </subcellularLocation>
</comment>
<evidence type="ECO:0000256" key="7">
    <source>
        <dbReference type="PROSITE-ProRule" id="PRU00169"/>
    </source>
</evidence>
<keyword evidence="5" id="KW-0808">Transferase</keyword>
<dbReference type="Gene3D" id="3.40.50.2300">
    <property type="match status" value="1"/>
</dbReference>
<feature type="domain" description="HAMP" evidence="11">
    <location>
        <begin position="190"/>
        <end position="242"/>
    </location>
</feature>
<keyword evidence="8" id="KW-0472">Membrane</keyword>
<evidence type="ECO:0000256" key="4">
    <source>
        <dbReference type="ARBA" id="ARBA00022553"/>
    </source>
</evidence>
<dbReference type="SMART" id="SM00387">
    <property type="entry name" value="HATPase_c"/>
    <property type="match status" value="1"/>
</dbReference>
<accession>A0ABX1QCR3</accession>
<dbReference type="InterPro" id="IPR004358">
    <property type="entry name" value="Sig_transdc_His_kin-like_C"/>
</dbReference>
<dbReference type="SMART" id="SM00304">
    <property type="entry name" value="HAMP"/>
    <property type="match status" value="1"/>
</dbReference>
<dbReference type="SUPFAM" id="SSF158472">
    <property type="entry name" value="HAMP domain-like"/>
    <property type="match status" value="1"/>
</dbReference>
<dbReference type="SUPFAM" id="SSF47384">
    <property type="entry name" value="Homodimeric domain of signal transducing histidine kinase"/>
    <property type="match status" value="1"/>
</dbReference>
<organism evidence="12 13">
    <name type="scientific">Aromatoleum diolicum</name>
    <dbReference type="NCBI Taxonomy" id="75796"/>
    <lineage>
        <taxon>Bacteria</taxon>
        <taxon>Pseudomonadati</taxon>
        <taxon>Pseudomonadota</taxon>
        <taxon>Betaproteobacteria</taxon>
        <taxon>Rhodocyclales</taxon>
        <taxon>Rhodocyclaceae</taxon>
        <taxon>Aromatoleum</taxon>
    </lineage>
</organism>
<evidence type="ECO:0000259" key="10">
    <source>
        <dbReference type="PROSITE" id="PS50110"/>
    </source>
</evidence>
<feature type="transmembrane region" description="Helical" evidence="8">
    <location>
        <begin position="6"/>
        <end position="24"/>
    </location>
</feature>
<dbReference type="InterPro" id="IPR005467">
    <property type="entry name" value="His_kinase_dom"/>
</dbReference>
<dbReference type="InterPro" id="IPR003661">
    <property type="entry name" value="HisK_dim/P_dom"/>
</dbReference>
<keyword evidence="6" id="KW-0418">Kinase</keyword>
<dbReference type="PROSITE" id="PS50885">
    <property type="entry name" value="HAMP"/>
    <property type="match status" value="1"/>
</dbReference>
<evidence type="ECO:0000256" key="2">
    <source>
        <dbReference type="ARBA" id="ARBA00004370"/>
    </source>
</evidence>
<dbReference type="PRINTS" id="PR00344">
    <property type="entry name" value="BCTRLSENSOR"/>
</dbReference>
<dbReference type="EMBL" id="WTVQ01000027">
    <property type="protein sequence ID" value="NMG76193.1"/>
    <property type="molecule type" value="Genomic_DNA"/>
</dbReference>
<dbReference type="SUPFAM" id="SSF52172">
    <property type="entry name" value="CheY-like"/>
    <property type="match status" value="1"/>
</dbReference>
<dbReference type="InterPro" id="IPR036890">
    <property type="entry name" value="HATPase_C_sf"/>
</dbReference>
<proteinExistence type="predicted"/>
<dbReference type="InterPro" id="IPR011006">
    <property type="entry name" value="CheY-like_superfamily"/>
</dbReference>
<dbReference type="Pfam" id="PF00512">
    <property type="entry name" value="HisKA"/>
    <property type="match status" value="1"/>
</dbReference>
<dbReference type="SMART" id="SM00448">
    <property type="entry name" value="REC"/>
    <property type="match status" value="1"/>
</dbReference>
<dbReference type="SMART" id="SM00388">
    <property type="entry name" value="HisKA"/>
    <property type="match status" value="1"/>
</dbReference>
<evidence type="ECO:0000256" key="1">
    <source>
        <dbReference type="ARBA" id="ARBA00000085"/>
    </source>
</evidence>
<reference evidence="12 13" key="1">
    <citation type="submission" date="2019-12" db="EMBL/GenBank/DDBJ databases">
        <title>Comparative genomics gives insights into the taxonomy of the Azoarcus-Aromatoleum group and reveals separate origins of nif in the plant-associated Azoarcus and non-plant-associated Aromatoleum sub-groups.</title>
        <authorList>
            <person name="Lafos M."/>
            <person name="Maluk M."/>
            <person name="Batista M."/>
            <person name="Junghare M."/>
            <person name="Carmona M."/>
            <person name="Faoro H."/>
            <person name="Cruz L.M."/>
            <person name="Battistoni F."/>
            <person name="De Souza E."/>
            <person name="Pedrosa F."/>
            <person name="Chen W.-M."/>
            <person name="Poole P.S."/>
            <person name="Dixon R.A."/>
            <person name="James E.K."/>
        </authorList>
    </citation>
    <scope>NUCLEOTIDE SEQUENCE [LARGE SCALE GENOMIC DNA]</scope>
    <source>
        <strain evidence="12 13">22Lin</strain>
    </source>
</reference>
<dbReference type="Pfam" id="PF00072">
    <property type="entry name" value="Response_reg"/>
    <property type="match status" value="1"/>
</dbReference>
<dbReference type="InterPro" id="IPR019247">
    <property type="entry name" value="Histidine_kinase_BarA_N"/>
</dbReference>
<dbReference type="Pfam" id="PF00672">
    <property type="entry name" value="HAMP"/>
    <property type="match status" value="1"/>
</dbReference>
<dbReference type="Pfam" id="PF02518">
    <property type="entry name" value="HATPase_c"/>
    <property type="match status" value="1"/>
</dbReference>
<dbReference type="PANTHER" id="PTHR43047">
    <property type="entry name" value="TWO-COMPONENT HISTIDINE PROTEIN KINASE"/>
    <property type="match status" value="1"/>
</dbReference>
<dbReference type="InterPro" id="IPR003594">
    <property type="entry name" value="HATPase_dom"/>
</dbReference>
<keyword evidence="8" id="KW-1133">Transmembrane helix</keyword>
<dbReference type="Gene3D" id="1.10.287.130">
    <property type="match status" value="1"/>
</dbReference>
<dbReference type="SUPFAM" id="SSF55874">
    <property type="entry name" value="ATPase domain of HSP90 chaperone/DNA topoisomerase II/histidine kinase"/>
    <property type="match status" value="1"/>
</dbReference>
<evidence type="ECO:0000259" key="11">
    <source>
        <dbReference type="PROSITE" id="PS50885"/>
    </source>
</evidence>
<dbReference type="Pfam" id="PF09984">
    <property type="entry name" value="sCache_4"/>
    <property type="match status" value="1"/>
</dbReference>
<gene>
    <name evidence="12" type="ORF">GPA25_15630</name>
</gene>
<name>A0ABX1QCR3_9RHOO</name>
<dbReference type="CDD" id="cd06225">
    <property type="entry name" value="HAMP"/>
    <property type="match status" value="1"/>
</dbReference>
<dbReference type="PROSITE" id="PS50109">
    <property type="entry name" value="HIS_KIN"/>
    <property type="match status" value="1"/>
</dbReference>
<keyword evidence="4 7" id="KW-0597">Phosphoprotein</keyword>
<feature type="modified residue" description="4-aspartylphosphate" evidence="7">
    <location>
        <position position="560"/>
    </location>
</feature>
<dbReference type="CDD" id="cd00082">
    <property type="entry name" value="HisKA"/>
    <property type="match status" value="1"/>
</dbReference>
<evidence type="ECO:0000313" key="13">
    <source>
        <dbReference type="Proteomes" id="UP000648984"/>
    </source>
</evidence>
<dbReference type="PANTHER" id="PTHR43047:SF9">
    <property type="entry name" value="HISTIDINE KINASE"/>
    <property type="match status" value="1"/>
</dbReference>
<evidence type="ECO:0000256" key="6">
    <source>
        <dbReference type="ARBA" id="ARBA00022777"/>
    </source>
</evidence>
<dbReference type="InterPro" id="IPR036097">
    <property type="entry name" value="HisK_dim/P_sf"/>
</dbReference>
<dbReference type="CDD" id="cd00156">
    <property type="entry name" value="REC"/>
    <property type="match status" value="1"/>
</dbReference>
<feature type="domain" description="Histidine kinase" evidence="9">
    <location>
        <begin position="275"/>
        <end position="488"/>
    </location>
</feature>
<dbReference type="Proteomes" id="UP000648984">
    <property type="component" value="Unassembled WGS sequence"/>
</dbReference>
<dbReference type="PROSITE" id="PS50110">
    <property type="entry name" value="RESPONSE_REGULATORY"/>
    <property type="match status" value="1"/>
</dbReference>
<evidence type="ECO:0000259" key="9">
    <source>
        <dbReference type="PROSITE" id="PS50109"/>
    </source>
</evidence>
<comment type="catalytic activity">
    <reaction evidence="1">
        <text>ATP + protein L-histidine = ADP + protein N-phospho-L-histidine.</text>
        <dbReference type="EC" id="2.7.13.3"/>
    </reaction>
</comment>
<comment type="caution">
    <text evidence="12">The sequence shown here is derived from an EMBL/GenBank/DDBJ whole genome shotgun (WGS) entry which is preliminary data.</text>
</comment>
<protein>
    <recommendedName>
        <fullName evidence="3">histidine kinase</fullName>
        <ecNumber evidence="3">2.7.13.3</ecNumber>
    </recommendedName>
</protein>
<evidence type="ECO:0000256" key="8">
    <source>
        <dbReference type="SAM" id="Phobius"/>
    </source>
</evidence>
<feature type="domain" description="Response regulatory" evidence="10">
    <location>
        <begin position="509"/>
        <end position="626"/>
    </location>
</feature>